<dbReference type="AlphaFoldDB" id="A0A427Y341"/>
<accession>A0A427Y341</accession>
<evidence type="ECO:0000313" key="2">
    <source>
        <dbReference type="EMBL" id="RSH85497.1"/>
    </source>
</evidence>
<sequence length="445" mass="47542">MSTSKRSGACMRCGQNYIDLLDHIKRNTETTSSPAGTYADSTLVVCPCGRVVLNHAGLLKHRVRYGCVESTPKPSITGSSPLTSPPPSTTAITHRPLPPSSPLTSAPPSTSTQTTSQLSSPPTAPGGDLLARLTLHTRLSSSPASSSTPQRPSRLASSTPSRLAPSTPQRSSRLASQPRSPVDVDHDYGGDGMELDAMPDEASLDEASLDGSRWSDAGSVWSPSEQSEASGTPTSPSSPSTAPPSPTRPSLTLPSNPPASPTPLSPTLLAALEEDPFPMDHRSRSSPLPGQDIRNQPFMDQFKLLMDLDNGDDILADWDPQPMDVDRWELVLSPEEYLNQFKDLLADMQLISRAPLRRVTQPITGDQPSTGTSCWPRQHINYGSSCVTRSPSFKSSTGIRLLSPGDSTSKPAWGTSTCRQPCSSTASWLPDVTPSGSRHTARRCQ</sequence>
<feature type="compositionally biased region" description="Low complexity" evidence="1">
    <location>
        <begin position="102"/>
        <end position="121"/>
    </location>
</feature>
<dbReference type="Proteomes" id="UP000279259">
    <property type="component" value="Unassembled WGS sequence"/>
</dbReference>
<comment type="caution">
    <text evidence="2">The sequence shown here is derived from an EMBL/GenBank/DDBJ whole genome shotgun (WGS) entry which is preliminary data.</text>
</comment>
<feature type="compositionally biased region" description="Pro residues" evidence="1">
    <location>
        <begin position="255"/>
        <end position="264"/>
    </location>
</feature>
<name>A0A427Y341_9TREE</name>
<proteinExistence type="predicted"/>
<protein>
    <submittedName>
        <fullName evidence="2">Uncharacterized protein</fullName>
    </submittedName>
</protein>
<gene>
    <name evidence="2" type="ORF">EHS25_004893</name>
</gene>
<evidence type="ECO:0000313" key="3">
    <source>
        <dbReference type="Proteomes" id="UP000279259"/>
    </source>
</evidence>
<dbReference type="EMBL" id="RSCD01000020">
    <property type="protein sequence ID" value="RSH85497.1"/>
    <property type="molecule type" value="Genomic_DNA"/>
</dbReference>
<evidence type="ECO:0000256" key="1">
    <source>
        <dbReference type="SAM" id="MobiDB-lite"/>
    </source>
</evidence>
<organism evidence="2 3">
    <name type="scientific">Saitozyma podzolica</name>
    <dbReference type="NCBI Taxonomy" id="1890683"/>
    <lineage>
        <taxon>Eukaryota</taxon>
        <taxon>Fungi</taxon>
        <taxon>Dikarya</taxon>
        <taxon>Basidiomycota</taxon>
        <taxon>Agaricomycotina</taxon>
        <taxon>Tremellomycetes</taxon>
        <taxon>Tremellales</taxon>
        <taxon>Trimorphomycetaceae</taxon>
        <taxon>Saitozyma</taxon>
    </lineage>
</organism>
<feature type="region of interest" description="Disordered" evidence="1">
    <location>
        <begin position="70"/>
        <end position="266"/>
    </location>
</feature>
<feature type="compositionally biased region" description="Polar residues" evidence="1">
    <location>
        <begin position="155"/>
        <end position="179"/>
    </location>
</feature>
<keyword evidence="3" id="KW-1185">Reference proteome</keyword>
<feature type="region of interest" description="Disordered" evidence="1">
    <location>
        <begin position="397"/>
        <end position="416"/>
    </location>
</feature>
<feature type="compositionally biased region" description="Polar residues" evidence="1">
    <location>
        <begin position="405"/>
        <end position="416"/>
    </location>
</feature>
<feature type="compositionally biased region" description="Acidic residues" evidence="1">
    <location>
        <begin position="193"/>
        <end position="208"/>
    </location>
</feature>
<reference evidence="2 3" key="1">
    <citation type="submission" date="2018-11" db="EMBL/GenBank/DDBJ databases">
        <title>Genome sequence of Saitozyma podzolica DSM 27192.</title>
        <authorList>
            <person name="Aliyu H."/>
            <person name="Gorte O."/>
            <person name="Ochsenreither K."/>
        </authorList>
    </citation>
    <scope>NUCLEOTIDE SEQUENCE [LARGE SCALE GENOMIC DNA]</scope>
    <source>
        <strain evidence="2 3">DSM 27192</strain>
    </source>
</reference>
<feature type="compositionally biased region" description="Low complexity" evidence="1">
    <location>
        <begin position="138"/>
        <end position="154"/>
    </location>
</feature>
<dbReference type="OrthoDB" id="5099367at2759"/>
<feature type="compositionally biased region" description="Low complexity" evidence="1">
    <location>
        <begin position="230"/>
        <end position="240"/>
    </location>
</feature>